<dbReference type="Proteomes" id="UP000177331">
    <property type="component" value="Unassembled WGS sequence"/>
</dbReference>
<evidence type="ECO:0000256" key="1">
    <source>
        <dbReference type="ARBA" id="ARBA00012829"/>
    </source>
</evidence>
<dbReference type="InterPro" id="IPR002315">
    <property type="entry name" value="tRNA-synt_gly"/>
</dbReference>
<dbReference type="PRINTS" id="PR01043">
    <property type="entry name" value="TRNASYNTHGLY"/>
</dbReference>
<dbReference type="InterPro" id="IPR045864">
    <property type="entry name" value="aa-tRNA-synth_II/BPL/LPL"/>
</dbReference>
<dbReference type="GO" id="GO:0004820">
    <property type="term" value="F:glycine-tRNA ligase activity"/>
    <property type="evidence" value="ECO:0007669"/>
    <property type="project" value="UniProtKB-EC"/>
</dbReference>
<keyword evidence="5" id="KW-0067">ATP-binding</keyword>
<sequence>MEQEMSIDKIVALCKRRGFVFPSSEIYGGFSAIYDYGHYGTLLKNNIRDAWWKSMIQDRDDVVGLDSAIFMHPQTWVASGHVDGFNDPQVDCKKCNGRFRADHVLESFGVDADKASIEFINEELNKLREAKKLVCPNCGSADLTEARVFSLMVKSNLGSPTSALSEENVVYLRPETCGGIYLEYLNTLNSTRVRPPFGIAQVGKAFRNEIIARQFIFRTREFEQMEMQYFVHPTDVKTMYEDWKATRMQWFLDLGIDASRVRFHKHEKLAHYASEAYDIEFDFQSLGGFKEVEGIHARGDWDLSQHSKFSGKDLSFFEEKTKERYTPHIVETSVGLNRLMLMMLDFAYTEESVGEDDVRTVLKFPKKLAPIKIAVFPLLKNKPELVAKAREVYSMLKKNWMCEFDDNGNVGKRYRRQDEIGTPYCVTIDFDTIGAGEDPSLNDAVTIRDRDTMKQERVPIAELETWFASRFS</sequence>
<dbReference type="GO" id="GO:0005524">
    <property type="term" value="F:ATP binding"/>
    <property type="evidence" value="ECO:0007669"/>
    <property type="project" value="UniProtKB-KW"/>
</dbReference>
<dbReference type="AlphaFoldDB" id="A0A1F7W1C5"/>
<dbReference type="InterPro" id="IPR027031">
    <property type="entry name" value="Gly-tRNA_synthase/POLG2"/>
</dbReference>
<keyword evidence="2" id="KW-0963">Cytoplasm</keyword>
<dbReference type="NCBIfam" id="NF003211">
    <property type="entry name" value="PRK04173.1"/>
    <property type="match status" value="1"/>
</dbReference>
<feature type="domain" description="Aminoacyl-transfer RNA synthetases class-II family profile" evidence="8">
    <location>
        <begin position="8"/>
        <end position="377"/>
    </location>
</feature>
<comment type="caution">
    <text evidence="9">The sequence shown here is derived from an EMBL/GenBank/DDBJ whole genome shotgun (WGS) entry which is preliminary data.</text>
</comment>
<gene>
    <name evidence="9" type="ORF">A2318_02810</name>
</gene>
<dbReference type="GO" id="GO:0070062">
    <property type="term" value="C:extracellular exosome"/>
    <property type="evidence" value="ECO:0007669"/>
    <property type="project" value="UniProtKB-ARBA"/>
</dbReference>
<dbReference type="SUPFAM" id="SSF55681">
    <property type="entry name" value="Class II aaRS and biotin synthetases"/>
    <property type="match status" value="1"/>
</dbReference>
<organism evidence="9 10">
    <name type="scientific">Candidatus Uhrbacteria bacterium RIFOXYB2_FULL_45_11</name>
    <dbReference type="NCBI Taxonomy" id="1802421"/>
    <lineage>
        <taxon>Bacteria</taxon>
        <taxon>Candidatus Uhriibacteriota</taxon>
    </lineage>
</organism>
<dbReference type="EMBL" id="MGFD01000064">
    <property type="protein sequence ID" value="OGL96581.1"/>
    <property type="molecule type" value="Genomic_DNA"/>
</dbReference>
<dbReference type="InterPro" id="IPR006195">
    <property type="entry name" value="aa-tRNA-synth_II"/>
</dbReference>
<dbReference type="InterPro" id="IPR036621">
    <property type="entry name" value="Anticodon-bd_dom_sf"/>
</dbReference>
<dbReference type="STRING" id="1802421.A2318_02810"/>
<evidence type="ECO:0000313" key="10">
    <source>
        <dbReference type="Proteomes" id="UP000177331"/>
    </source>
</evidence>
<evidence type="ECO:0000256" key="5">
    <source>
        <dbReference type="ARBA" id="ARBA00022840"/>
    </source>
</evidence>
<protein>
    <recommendedName>
        <fullName evidence="1">glycine--tRNA ligase</fullName>
        <ecNumber evidence="1">6.1.1.14</ecNumber>
    </recommendedName>
</protein>
<proteinExistence type="predicted"/>
<accession>A0A1F7W1C5</accession>
<keyword evidence="6" id="KW-0648">Protein biosynthesis</keyword>
<evidence type="ECO:0000256" key="6">
    <source>
        <dbReference type="ARBA" id="ARBA00022917"/>
    </source>
</evidence>
<dbReference type="GO" id="GO:0006426">
    <property type="term" value="P:glycyl-tRNA aminoacylation"/>
    <property type="evidence" value="ECO:0007669"/>
    <property type="project" value="InterPro"/>
</dbReference>
<dbReference type="CDD" id="cd00858">
    <property type="entry name" value="GlyRS_anticodon"/>
    <property type="match status" value="1"/>
</dbReference>
<dbReference type="GO" id="GO:1990742">
    <property type="term" value="C:microvesicle"/>
    <property type="evidence" value="ECO:0007669"/>
    <property type="project" value="UniProtKB-ARBA"/>
</dbReference>
<name>A0A1F7W1C5_9BACT</name>
<dbReference type="Gene3D" id="3.40.50.800">
    <property type="entry name" value="Anticodon-binding domain"/>
    <property type="match status" value="1"/>
</dbReference>
<dbReference type="FunFam" id="3.40.50.800:FF:000002">
    <property type="entry name" value="Glycine--tRNA ligase"/>
    <property type="match status" value="1"/>
</dbReference>
<dbReference type="PROSITE" id="PS50862">
    <property type="entry name" value="AA_TRNA_LIGASE_II"/>
    <property type="match status" value="1"/>
</dbReference>
<evidence type="ECO:0000256" key="4">
    <source>
        <dbReference type="ARBA" id="ARBA00022741"/>
    </source>
</evidence>
<dbReference type="Pfam" id="PF00587">
    <property type="entry name" value="tRNA-synt_2b"/>
    <property type="match status" value="1"/>
</dbReference>
<evidence type="ECO:0000256" key="7">
    <source>
        <dbReference type="ARBA" id="ARBA00023146"/>
    </source>
</evidence>
<dbReference type="SUPFAM" id="SSF52954">
    <property type="entry name" value="Class II aaRS ABD-related"/>
    <property type="match status" value="1"/>
</dbReference>
<evidence type="ECO:0000256" key="2">
    <source>
        <dbReference type="ARBA" id="ARBA00022490"/>
    </source>
</evidence>
<evidence type="ECO:0000256" key="3">
    <source>
        <dbReference type="ARBA" id="ARBA00022598"/>
    </source>
</evidence>
<dbReference type="Gene3D" id="3.30.930.10">
    <property type="entry name" value="Bira Bifunctional Protein, Domain 2"/>
    <property type="match status" value="1"/>
</dbReference>
<dbReference type="Pfam" id="PF03129">
    <property type="entry name" value="HGTP_anticodon"/>
    <property type="match status" value="1"/>
</dbReference>
<dbReference type="GO" id="GO:0004081">
    <property type="term" value="F:bis(5'-nucleosyl)-tetraphosphatase (asymmetrical) activity"/>
    <property type="evidence" value="ECO:0007669"/>
    <property type="project" value="UniProtKB-ARBA"/>
</dbReference>
<dbReference type="NCBIfam" id="TIGR00389">
    <property type="entry name" value="glyS_dimeric"/>
    <property type="match status" value="1"/>
</dbReference>
<dbReference type="EC" id="6.1.1.14" evidence="1"/>
<dbReference type="GO" id="GO:0015966">
    <property type="term" value="P:diadenosine tetraphosphate biosynthetic process"/>
    <property type="evidence" value="ECO:0007669"/>
    <property type="project" value="UniProtKB-ARBA"/>
</dbReference>
<evidence type="ECO:0000259" key="8">
    <source>
        <dbReference type="PROSITE" id="PS50862"/>
    </source>
</evidence>
<evidence type="ECO:0000313" key="9">
    <source>
        <dbReference type="EMBL" id="OGL96581.1"/>
    </source>
</evidence>
<reference evidence="9 10" key="1">
    <citation type="journal article" date="2016" name="Nat. Commun.">
        <title>Thousands of microbial genomes shed light on interconnected biogeochemical processes in an aquifer system.</title>
        <authorList>
            <person name="Anantharaman K."/>
            <person name="Brown C.T."/>
            <person name="Hug L.A."/>
            <person name="Sharon I."/>
            <person name="Castelle C.J."/>
            <person name="Probst A.J."/>
            <person name="Thomas B.C."/>
            <person name="Singh A."/>
            <person name="Wilkins M.J."/>
            <person name="Karaoz U."/>
            <person name="Brodie E.L."/>
            <person name="Williams K.H."/>
            <person name="Hubbard S.S."/>
            <person name="Banfield J.F."/>
        </authorList>
    </citation>
    <scope>NUCLEOTIDE SEQUENCE [LARGE SCALE GENOMIC DNA]</scope>
</reference>
<dbReference type="GO" id="GO:0005737">
    <property type="term" value="C:cytoplasm"/>
    <property type="evidence" value="ECO:0007669"/>
    <property type="project" value="InterPro"/>
</dbReference>
<keyword evidence="3 9" id="KW-0436">Ligase</keyword>
<dbReference type="InterPro" id="IPR004154">
    <property type="entry name" value="Anticodon-bd"/>
</dbReference>
<dbReference type="PANTHER" id="PTHR10745">
    <property type="entry name" value="GLYCYL-TRNA SYNTHETASE/DNA POLYMERASE SUBUNIT GAMMA-2"/>
    <property type="match status" value="1"/>
</dbReference>
<keyword evidence="7" id="KW-0030">Aminoacyl-tRNA synthetase</keyword>
<dbReference type="PANTHER" id="PTHR10745:SF8">
    <property type="entry name" value="DNA POLYMERASE SUBUNIT GAMMA-2, MITOCHONDRIAL"/>
    <property type="match status" value="1"/>
</dbReference>
<dbReference type="InterPro" id="IPR002314">
    <property type="entry name" value="aa-tRNA-synt_IIb"/>
</dbReference>
<keyword evidence="4" id="KW-0547">Nucleotide-binding</keyword>